<sequence>MDTFAALALATDPATLALLDRKPDKKTAPLFSVDMYKQIIGQSTYQTIITLVFHFLGSQILGFHHVDDTTLQNKHDSIVQTLVFNIFVFAQIFNSINSRRLDNHLISSRVSPRILLHGITLIEVAVQVLIVFVVVRLSKSPGSVVASGIALALGFVSIPLGALIRCIPNGPVQRFFIKIRLMPNPNTFSQVRGGRMRASSYVGKARQALSLQSLVLLFHLS</sequence>
<dbReference type="STRING" id="5627.A0A1C7M5D1"/>
<comment type="subcellular location">
    <subcellularLocation>
        <location evidence="1">Endomembrane system</location>
        <topology evidence="1">Multi-pass membrane protein</topology>
    </subcellularLocation>
</comment>
<gene>
    <name evidence="6" type="ORF">A0H81_08042</name>
</gene>
<dbReference type="InterPro" id="IPR006068">
    <property type="entry name" value="ATPase_P-typ_cation-transptr_C"/>
</dbReference>
<dbReference type="PANTHER" id="PTHR24093:SF369">
    <property type="entry name" value="CALCIUM-TRANSPORTING ATPASE"/>
    <property type="match status" value="1"/>
</dbReference>
<feature type="transmembrane region" description="Helical" evidence="4">
    <location>
        <begin position="43"/>
        <end position="66"/>
    </location>
</feature>
<feature type="transmembrane region" description="Helical" evidence="4">
    <location>
        <begin position="144"/>
        <end position="164"/>
    </location>
</feature>
<dbReference type="GO" id="GO:0046872">
    <property type="term" value="F:metal ion binding"/>
    <property type="evidence" value="ECO:0007669"/>
    <property type="project" value="UniProtKB-KW"/>
</dbReference>
<evidence type="ECO:0000256" key="1">
    <source>
        <dbReference type="ARBA" id="ARBA00004127"/>
    </source>
</evidence>
<dbReference type="EMBL" id="LUGG01000009">
    <property type="protein sequence ID" value="OBZ72155.1"/>
    <property type="molecule type" value="Genomic_DNA"/>
</dbReference>
<dbReference type="InterPro" id="IPR023298">
    <property type="entry name" value="ATPase_P-typ_TM_dom_sf"/>
</dbReference>
<organism evidence="6 7">
    <name type="scientific">Grifola frondosa</name>
    <name type="common">Maitake</name>
    <name type="synonym">Polyporus frondosus</name>
    <dbReference type="NCBI Taxonomy" id="5627"/>
    <lineage>
        <taxon>Eukaryota</taxon>
        <taxon>Fungi</taxon>
        <taxon>Dikarya</taxon>
        <taxon>Basidiomycota</taxon>
        <taxon>Agaricomycotina</taxon>
        <taxon>Agaricomycetes</taxon>
        <taxon>Polyporales</taxon>
        <taxon>Grifolaceae</taxon>
        <taxon>Grifola</taxon>
    </lineage>
</organism>
<protein>
    <recommendedName>
        <fullName evidence="5">Cation-transporting P-type ATPase C-terminal domain-containing protein</fullName>
    </recommendedName>
</protein>
<evidence type="ECO:0000313" key="6">
    <source>
        <dbReference type="EMBL" id="OBZ72155.1"/>
    </source>
</evidence>
<keyword evidence="4" id="KW-0812">Transmembrane</keyword>
<dbReference type="GO" id="GO:0012505">
    <property type="term" value="C:endomembrane system"/>
    <property type="evidence" value="ECO:0007669"/>
    <property type="project" value="UniProtKB-SubCell"/>
</dbReference>
<dbReference type="OMA" id="KWIICIV"/>
<dbReference type="Gene3D" id="1.20.1110.10">
    <property type="entry name" value="Calcium-transporting ATPase, transmembrane domain"/>
    <property type="match status" value="1"/>
</dbReference>
<keyword evidence="2" id="KW-0479">Metal-binding</keyword>
<evidence type="ECO:0000256" key="2">
    <source>
        <dbReference type="ARBA" id="ARBA00022723"/>
    </source>
</evidence>
<feature type="domain" description="Cation-transporting P-type ATPase C-terminal" evidence="5">
    <location>
        <begin position="1"/>
        <end position="165"/>
    </location>
</feature>
<evidence type="ECO:0000259" key="5">
    <source>
        <dbReference type="Pfam" id="PF00689"/>
    </source>
</evidence>
<feature type="transmembrane region" description="Helical" evidence="4">
    <location>
        <begin position="114"/>
        <end position="137"/>
    </location>
</feature>
<name>A0A1C7M5D1_GRIFR</name>
<dbReference type="AlphaFoldDB" id="A0A1C7M5D1"/>
<dbReference type="Proteomes" id="UP000092993">
    <property type="component" value="Unassembled WGS sequence"/>
</dbReference>
<keyword evidence="4" id="KW-1133">Transmembrane helix</keyword>
<reference evidence="6 7" key="1">
    <citation type="submission" date="2016-03" db="EMBL/GenBank/DDBJ databases">
        <title>Whole genome sequencing of Grifola frondosa 9006-11.</title>
        <authorList>
            <person name="Min B."/>
            <person name="Park H."/>
            <person name="Kim J.-G."/>
            <person name="Cho H."/>
            <person name="Oh Y.-L."/>
            <person name="Kong W.-S."/>
            <person name="Choi I.-G."/>
        </authorList>
    </citation>
    <scope>NUCLEOTIDE SEQUENCE [LARGE SCALE GENOMIC DNA]</scope>
    <source>
        <strain evidence="6 7">9006-11</strain>
    </source>
</reference>
<accession>A0A1C7M5D1</accession>
<dbReference type="SUPFAM" id="SSF81665">
    <property type="entry name" value="Calcium ATPase, transmembrane domain M"/>
    <property type="match status" value="1"/>
</dbReference>
<dbReference type="OrthoDB" id="3352408at2759"/>
<dbReference type="GO" id="GO:0005388">
    <property type="term" value="F:P-type calcium transporter activity"/>
    <property type="evidence" value="ECO:0007669"/>
    <property type="project" value="TreeGrafter"/>
</dbReference>
<keyword evidence="4" id="KW-0472">Membrane</keyword>
<feature type="transmembrane region" description="Helical" evidence="4">
    <location>
        <begin position="78"/>
        <end position="94"/>
    </location>
</feature>
<dbReference type="Pfam" id="PF00689">
    <property type="entry name" value="Cation_ATPase_C"/>
    <property type="match status" value="1"/>
</dbReference>
<evidence type="ECO:0000256" key="3">
    <source>
        <dbReference type="ARBA" id="ARBA00022842"/>
    </source>
</evidence>
<dbReference type="GO" id="GO:0005886">
    <property type="term" value="C:plasma membrane"/>
    <property type="evidence" value="ECO:0007669"/>
    <property type="project" value="TreeGrafter"/>
</dbReference>
<dbReference type="PANTHER" id="PTHR24093">
    <property type="entry name" value="CATION TRANSPORTING ATPASE"/>
    <property type="match status" value="1"/>
</dbReference>
<comment type="caution">
    <text evidence="6">The sequence shown here is derived from an EMBL/GenBank/DDBJ whole genome shotgun (WGS) entry which is preliminary data.</text>
</comment>
<keyword evidence="3" id="KW-0460">Magnesium</keyword>
<evidence type="ECO:0000313" key="7">
    <source>
        <dbReference type="Proteomes" id="UP000092993"/>
    </source>
</evidence>
<proteinExistence type="predicted"/>
<dbReference type="GO" id="GO:0006874">
    <property type="term" value="P:intracellular calcium ion homeostasis"/>
    <property type="evidence" value="ECO:0007669"/>
    <property type="project" value="TreeGrafter"/>
</dbReference>
<keyword evidence="7" id="KW-1185">Reference proteome</keyword>
<evidence type="ECO:0000256" key="4">
    <source>
        <dbReference type="SAM" id="Phobius"/>
    </source>
</evidence>